<feature type="region of interest" description="Disordered" evidence="1">
    <location>
        <begin position="29"/>
        <end position="115"/>
    </location>
</feature>
<evidence type="ECO:0000313" key="2">
    <source>
        <dbReference type="Proteomes" id="UP000095280"/>
    </source>
</evidence>
<organism evidence="2 3">
    <name type="scientific">Macrostomum lignano</name>
    <dbReference type="NCBI Taxonomy" id="282301"/>
    <lineage>
        <taxon>Eukaryota</taxon>
        <taxon>Metazoa</taxon>
        <taxon>Spiralia</taxon>
        <taxon>Lophotrochozoa</taxon>
        <taxon>Platyhelminthes</taxon>
        <taxon>Rhabditophora</taxon>
        <taxon>Macrostomorpha</taxon>
        <taxon>Macrostomida</taxon>
        <taxon>Macrostomidae</taxon>
        <taxon>Macrostomum</taxon>
    </lineage>
</organism>
<keyword evidence="2" id="KW-1185">Reference proteome</keyword>
<reference evidence="3" key="1">
    <citation type="submission" date="2016-11" db="UniProtKB">
        <authorList>
            <consortium name="WormBaseParasite"/>
        </authorList>
    </citation>
    <scope>IDENTIFICATION</scope>
</reference>
<feature type="compositionally biased region" description="Low complexity" evidence="1">
    <location>
        <begin position="94"/>
        <end position="105"/>
    </location>
</feature>
<feature type="region of interest" description="Disordered" evidence="1">
    <location>
        <begin position="1"/>
        <end position="20"/>
    </location>
</feature>
<dbReference type="AlphaFoldDB" id="A0A1I8I3A2"/>
<evidence type="ECO:0000313" key="3">
    <source>
        <dbReference type="WBParaSite" id="maker-uti_cns_0009806-snap-gene-0.2-mRNA-1"/>
    </source>
</evidence>
<proteinExistence type="predicted"/>
<feature type="compositionally biased region" description="Basic residues" evidence="1">
    <location>
        <begin position="42"/>
        <end position="52"/>
    </location>
</feature>
<evidence type="ECO:0000256" key="1">
    <source>
        <dbReference type="SAM" id="MobiDB-lite"/>
    </source>
</evidence>
<sequence>NLLRGISMKRAKSANKLQTTDVAVGELQQPLQHGHREQSRCFQHHPIPHQHHQPSSAVNRRVLPPPPLPPHRTPSPLHQRRILQAPSAVSAIDSQEASRSAQSQEEQLRLAGKMNPEKPLPFCVASREDDRYIVGLIQSLIKRLIL</sequence>
<accession>A0A1I8I3A2</accession>
<name>A0A1I8I3A2_9PLAT</name>
<dbReference type="WBParaSite" id="maker-uti_cns_0009806-snap-gene-0.2-mRNA-1">
    <property type="protein sequence ID" value="maker-uti_cns_0009806-snap-gene-0.2-mRNA-1"/>
    <property type="gene ID" value="maker-uti_cns_0009806-snap-gene-0.2"/>
</dbReference>
<feature type="compositionally biased region" description="Pro residues" evidence="1">
    <location>
        <begin position="63"/>
        <end position="73"/>
    </location>
</feature>
<dbReference type="Proteomes" id="UP000095280">
    <property type="component" value="Unplaced"/>
</dbReference>
<protein>
    <submittedName>
        <fullName evidence="3">Pecanex-like protein</fullName>
    </submittedName>
</protein>